<protein>
    <submittedName>
        <fullName evidence="2">Uncharacterized protein</fullName>
    </submittedName>
</protein>
<organism evidence="2 3">
    <name type="scientific">Lasiosphaeria ovina</name>
    <dbReference type="NCBI Taxonomy" id="92902"/>
    <lineage>
        <taxon>Eukaryota</taxon>
        <taxon>Fungi</taxon>
        <taxon>Dikarya</taxon>
        <taxon>Ascomycota</taxon>
        <taxon>Pezizomycotina</taxon>
        <taxon>Sordariomycetes</taxon>
        <taxon>Sordariomycetidae</taxon>
        <taxon>Sordariales</taxon>
        <taxon>Lasiosphaeriaceae</taxon>
        <taxon>Lasiosphaeria</taxon>
    </lineage>
</organism>
<accession>A0AAE0KL96</accession>
<dbReference type="EMBL" id="JAULSN010000002">
    <property type="protein sequence ID" value="KAK3378818.1"/>
    <property type="molecule type" value="Genomic_DNA"/>
</dbReference>
<reference evidence="2" key="1">
    <citation type="journal article" date="2023" name="Mol. Phylogenet. Evol.">
        <title>Genome-scale phylogeny and comparative genomics of the fungal order Sordariales.</title>
        <authorList>
            <person name="Hensen N."/>
            <person name="Bonometti L."/>
            <person name="Westerberg I."/>
            <person name="Brannstrom I.O."/>
            <person name="Guillou S."/>
            <person name="Cros-Aarteil S."/>
            <person name="Calhoun S."/>
            <person name="Haridas S."/>
            <person name="Kuo A."/>
            <person name="Mondo S."/>
            <person name="Pangilinan J."/>
            <person name="Riley R."/>
            <person name="LaButti K."/>
            <person name="Andreopoulos B."/>
            <person name="Lipzen A."/>
            <person name="Chen C."/>
            <person name="Yan M."/>
            <person name="Daum C."/>
            <person name="Ng V."/>
            <person name="Clum A."/>
            <person name="Steindorff A."/>
            <person name="Ohm R.A."/>
            <person name="Martin F."/>
            <person name="Silar P."/>
            <person name="Natvig D.O."/>
            <person name="Lalanne C."/>
            <person name="Gautier V."/>
            <person name="Ament-Velasquez S.L."/>
            <person name="Kruys A."/>
            <person name="Hutchinson M.I."/>
            <person name="Powell A.J."/>
            <person name="Barry K."/>
            <person name="Miller A.N."/>
            <person name="Grigoriev I.V."/>
            <person name="Debuchy R."/>
            <person name="Gladieux P."/>
            <person name="Hiltunen Thoren M."/>
            <person name="Johannesson H."/>
        </authorList>
    </citation>
    <scope>NUCLEOTIDE SEQUENCE</scope>
    <source>
        <strain evidence="2">CBS 958.72</strain>
    </source>
</reference>
<gene>
    <name evidence="2" type="ORF">B0T24DRAFT_140328</name>
</gene>
<dbReference type="Proteomes" id="UP001287356">
    <property type="component" value="Unassembled WGS sequence"/>
</dbReference>
<keyword evidence="3" id="KW-1185">Reference proteome</keyword>
<dbReference type="AlphaFoldDB" id="A0AAE0KL96"/>
<evidence type="ECO:0000256" key="1">
    <source>
        <dbReference type="SAM" id="MobiDB-lite"/>
    </source>
</evidence>
<proteinExistence type="predicted"/>
<comment type="caution">
    <text evidence="2">The sequence shown here is derived from an EMBL/GenBank/DDBJ whole genome shotgun (WGS) entry which is preliminary data.</text>
</comment>
<sequence length="200" mass="21764">MERSVETQCRRPETEGERFRLSLCGAGSAGWSRPSDGGSNHGELEMELANCCCLLAMFRRCCTTDQVVKISILHRMGWTSTTPPTSALAVVQRCCTSLRTAHALDFPMPKADPGRTLACSPPPSPPLPCRAAQAQRPKEGDHAAALRDSALHSRALLHIPPPPSLRLPNITTVRFCRPSTRPSSSPAFRCRVLFPATMSC</sequence>
<feature type="region of interest" description="Disordered" evidence="1">
    <location>
        <begin position="114"/>
        <end position="140"/>
    </location>
</feature>
<reference evidence="2" key="2">
    <citation type="submission" date="2023-06" db="EMBL/GenBank/DDBJ databases">
        <authorList>
            <consortium name="Lawrence Berkeley National Laboratory"/>
            <person name="Haridas S."/>
            <person name="Hensen N."/>
            <person name="Bonometti L."/>
            <person name="Westerberg I."/>
            <person name="Brannstrom I.O."/>
            <person name="Guillou S."/>
            <person name="Cros-Aarteil S."/>
            <person name="Calhoun S."/>
            <person name="Kuo A."/>
            <person name="Mondo S."/>
            <person name="Pangilinan J."/>
            <person name="Riley R."/>
            <person name="Labutti K."/>
            <person name="Andreopoulos B."/>
            <person name="Lipzen A."/>
            <person name="Chen C."/>
            <person name="Yanf M."/>
            <person name="Daum C."/>
            <person name="Ng V."/>
            <person name="Clum A."/>
            <person name="Steindorff A."/>
            <person name="Ohm R."/>
            <person name="Martin F."/>
            <person name="Silar P."/>
            <person name="Natvig D."/>
            <person name="Lalanne C."/>
            <person name="Gautier V."/>
            <person name="Ament-Velasquez S.L."/>
            <person name="Kruys A."/>
            <person name="Hutchinson M.I."/>
            <person name="Powell A.J."/>
            <person name="Barry K."/>
            <person name="Miller A.N."/>
            <person name="Grigoriev I.V."/>
            <person name="Debuchy R."/>
            <person name="Gladieux P."/>
            <person name="Thoren M.H."/>
            <person name="Johannesson H."/>
        </authorList>
    </citation>
    <scope>NUCLEOTIDE SEQUENCE</scope>
    <source>
        <strain evidence="2">CBS 958.72</strain>
    </source>
</reference>
<evidence type="ECO:0000313" key="3">
    <source>
        <dbReference type="Proteomes" id="UP001287356"/>
    </source>
</evidence>
<name>A0AAE0KL96_9PEZI</name>
<evidence type="ECO:0000313" key="2">
    <source>
        <dbReference type="EMBL" id="KAK3378818.1"/>
    </source>
</evidence>